<dbReference type="Gene3D" id="1.10.10.10">
    <property type="entry name" value="Winged helix-like DNA-binding domain superfamily/Winged helix DNA-binding domain"/>
    <property type="match status" value="1"/>
</dbReference>
<comment type="similarity">
    <text evidence="1">Belongs to the sigma-70 factor family.</text>
</comment>
<organism evidence="3">
    <name type="scientific">Pseudictyota dubia</name>
    <dbReference type="NCBI Taxonomy" id="2749911"/>
    <lineage>
        <taxon>Eukaryota</taxon>
        <taxon>Sar</taxon>
        <taxon>Stramenopiles</taxon>
        <taxon>Ochrophyta</taxon>
        <taxon>Bacillariophyta</taxon>
        <taxon>Mediophyceae</taxon>
        <taxon>Biddulphiophycidae</taxon>
        <taxon>Eupodiscales</taxon>
        <taxon>Odontellaceae</taxon>
        <taxon>Pseudictyota</taxon>
    </lineage>
</organism>
<feature type="domain" description="RNA polymerase sigma-70 region 4" evidence="2">
    <location>
        <begin position="72"/>
        <end position="123"/>
    </location>
</feature>
<reference evidence="3" key="1">
    <citation type="submission" date="2021-01" db="EMBL/GenBank/DDBJ databases">
        <authorList>
            <person name="Corre E."/>
            <person name="Pelletier E."/>
            <person name="Niang G."/>
            <person name="Scheremetjew M."/>
            <person name="Finn R."/>
            <person name="Kale V."/>
            <person name="Holt S."/>
            <person name="Cochrane G."/>
            <person name="Meng A."/>
            <person name="Brown T."/>
            <person name="Cohen L."/>
        </authorList>
    </citation>
    <scope>NUCLEOTIDE SEQUENCE</scope>
    <source>
        <strain evidence="3">CCMP147</strain>
    </source>
</reference>
<evidence type="ECO:0000256" key="1">
    <source>
        <dbReference type="ARBA" id="ARBA00007788"/>
    </source>
</evidence>
<protein>
    <recommendedName>
        <fullName evidence="2">RNA polymerase sigma-70 region 4 domain-containing protein</fullName>
    </recommendedName>
</protein>
<dbReference type="GO" id="GO:0003700">
    <property type="term" value="F:DNA-binding transcription factor activity"/>
    <property type="evidence" value="ECO:0007669"/>
    <property type="project" value="InterPro"/>
</dbReference>
<dbReference type="PANTHER" id="PTHR30603:SF47">
    <property type="entry name" value="RNA POLYMERASE SIGMA FACTOR SIGD, CHLOROPLASTIC"/>
    <property type="match status" value="1"/>
</dbReference>
<dbReference type="InterPro" id="IPR007630">
    <property type="entry name" value="RNA_pol_sigma70_r4"/>
</dbReference>
<evidence type="ECO:0000313" key="3">
    <source>
        <dbReference type="EMBL" id="CAD8318169.1"/>
    </source>
</evidence>
<dbReference type="InterPro" id="IPR036388">
    <property type="entry name" value="WH-like_DNA-bd_sf"/>
</dbReference>
<name>A0A7R9ZCH4_9STRA</name>
<dbReference type="AlphaFoldDB" id="A0A7R9ZCH4"/>
<dbReference type="EMBL" id="HBED01033808">
    <property type="protein sequence ID" value="CAD8318169.1"/>
    <property type="molecule type" value="Transcribed_RNA"/>
</dbReference>
<proteinExistence type="inferred from homology"/>
<gene>
    <name evidence="3" type="ORF">TDUB1175_LOCUS16964</name>
</gene>
<evidence type="ECO:0000259" key="2">
    <source>
        <dbReference type="Pfam" id="PF04545"/>
    </source>
</evidence>
<dbReference type="GO" id="GO:0006352">
    <property type="term" value="P:DNA-templated transcription initiation"/>
    <property type="evidence" value="ECO:0007669"/>
    <property type="project" value="InterPro"/>
</dbReference>
<accession>A0A7R9ZCH4</accession>
<sequence length="140" mass="16453">MSPDKYAKMLRLTRRSISLETPKYQNNPKDMGHESEKLLLDTVDSSSAVRDEHTPERSVDQELFQDDLKEMLKILGEDERRVISARYGLQDGMTRTVTAVAAQMRQTKSWVRSQECRALRKLRRPWYEKKLWEHQNSLTG</sequence>
<dbReference type="SUPFAM" id="SSF88659">
    <property type="entry name" value="Sigma3 and sigma4 domains of RNA polymerase sigma factors"/>
    <property type="match status" value="1"/>
</dbReference>
<dbReference type="Pfam" id="PF04545">
    <property type="entry name" value="Sigma70_r4"/>
    <property type="match status" value="1"/>
</dbReference>
<dbReference type="PANTHER" id="PTHR30603">
    <property type="entry name" value="RNA POLYMERASE SIGMA FACTOR RPO"/>
    <property type="match status" value="1"/>
</dbReference>
<dbReference type="InterPro" id="IPR050239">
    <property type="entry name" value="Sigma-70_RNA_pol_init_factors"/>
</dbReference>
<dbReference type="InterPro" id="IPR013324">
    <property type="entry name" value="RNA_pol_sigma_r3/r4-like"/>
</dbReference>